<sequence length="292" mass="31632">MYDQILVPIDGSGGAEGAIVRALDFARIEDATVHVLHVVDTGPEPPTLTSADRTEVRQYSEKRGRDATQRVATQATTHGIETVRTVVEGIPHRAILDYARENDIDLVVMGTHGETSRSESRLGSTTQRVVTFSDIPVLAVHLDADTELPREGYTMYNHVVVPTDGSDAAMRAAEHGLEIAERYGAHVHVVYVVDTTTYGFQDAPRSIVGLLKRGGERAVDELAEEARDRKLPVTTDVLRGVPENEILAYATGVDADVITMGTRGRSAGTERFLGSTTARIVARAEMAVLTTT</sequence>
<gene>
    <name evidence="3" type="ORF">AUR66_19505</name>
</gene>
<evidence type="ECO:0000259" key="2">
    <source>
        <dbReference type="Pfam" id="PF00582"/>
    </source>
</evidence>
<organism evidence="3 4">
    <name type="scientific">Haloferax profundi</name>
    <dbReference type="NCBI Taxonomy" id="1544718"/>
    <lineage>
        <taxon>Archaea</taxon>
        <taxon>Methanobacteriati</taxon>
        <taxon>Methanobacteriota</taxon>
        <taxon>Stenosarchaea group</taxon>
        <taxon>Halobacteria</taxon>
        <taxon>Halobacteriales</taxon>
        <taxon>Haloferacaceae</taxon>
        <taxon>Haloferax</taxon>
    </lineage>
</organism>
<keyword evidence="4" id="KW-1185">Reference proteome</keyword>
<dbReference type="PRINTS" id="PR01438">
    <property type="entry name" value="UNVRSLSTRESS"/>
</dbReference>
<dbReference type="CDD" id="cd00293">
    <property type="entry name" value="USP-like"/>
    <property type="match status" value="2"/>
</dbReference>
<dbReference type="EMBL" id="LOPV01000600">
    <property type="protein sequence ID" value="KTG13376.1"/>
    <property type="molecule type" value="Genomic_DNA"/>
</dbReference>
<dbReference type="InterPro" id="IPR014729">
    <property type="entry name" value="Rossmann-like_a/b/a_fold"/>
</dbReference>
<dbReference type="RefSeq" id="WP_058573453.1">
    <property type="nucleotide sequence ID" value="NZ_LOPV01000600.1"/>
</dbReference>
<dbReference type="AlphaFoldDB" id="A0A0W1RIJ1"/>
<dbReference type="Gene3D" id="3.40.50.620">
    <property type="entry name" value="HUPs"/>
    <property type="match status" value="2"/>
</dbReference>
<dbReference type="InterPro" id="IPR006016">
    <property type="entry name" value="UspA"/>
</dbReference>
<evidence type="ECO:0000313" key="4">
    <source>
        <dbReference type="Proteomes" id="UP000053157"/>
    </source>
</evidence>
<protein>
    <submittedName>
        <fullName evidence="3">Universal stress protein UspA</fullName>
    </submittedName>
</protein>
<dbReference type="InterPro" id="IPR006015">
    <property type="entry name" value="Universal_stress_UspA"/>
</dbReference>
<dbReference type="OrthoDB" id="105697at2157"/>
<dbReference type="SUPFAM" id="SSF52402">
    <property type="entry name" value="Adenine nucleotide alpha hydrolases-like"/>
    <property type="match status" value="2"/>
</dbReference>
<feature type="domain" description="UspA" evidence="2">
    <location>
        <begin position="1"/>
        <end position="141"/>
    </location>
</feature>
<dbReference type="PANTHER" id="PTHR46268:SF6">
    <property type="entry name" value="UNIVERSAL STRESS PROTEIN UP12"/>
    <property type="match status" value="1"/>
</dbReference>
<name>A0A0W1RIJ1_9EURY</name>
<proteinExistence type="inferred from homology"/>
<evidence type="ECO:0000256" key="1">
    <source>
        <dbReference type="ARBA" id="ARBA00008791"/>
    </source>
</evidence>
<feature type="domain" description="UspA" evidence="2">
    <location>
        <begin position="155"/>
        <end position="289"/>
    </location>
</feature>
<dbReference type="Pfam" id="PF00582">
    <property type="entry name" value="Usp"/>
    <property type="match status" value="2"/>
</dbReference>
<reference evidence="3 4" key="1">
    <citation type="submission" date="2015-12" db="EMBL/GenBank/DDBJ databases">
        <title>Haloferax profundi sp. nov. isolated from the Discovery deep brine-seawater interface in the Red Sea.</title>
        <authorList>
            <person name="Zhang G."/>
            <person name="Stingl U."/>
            <person name="Rashid M."/>
        </authorList>
    </citation>
    <scope>NUCLEOTIDE SEQUENCE [LARGE SCALE GENOMIC DNA]</scope>
    <source>
        <strain evidence="3 4">SB29</strain>
    </source>
</reference>
<dbReference type="PANTHER" id="PTHR46268">
    <property type="entry name" value="STRESS RESPONSE PROTEIN NHAX"/>
    <property type="match status" value="1"/>
</dbReference>
<evidence type="ECO:0000313" key="3">
    <source>
        <dbReference type="EMBL" id="KTG13376.1"/>
    </source>
</evidence>
<comment type="similarity">
    <text evidence="1">Belongs to the universal stress protein A family.</text>
</comment>
<dbReference type="Proteomes" id="UP000053157">
    <property type="component" value="Unassembled WGS sequence"/>
</dbReference>
<comment type="caution">
    <text evidence="3">The sequence shown here is derived from an EMBL/GenBank/DDBJ whole genome shotgun (WGS) entry which is preliminary data.</text>
</comment>
<accession>A0A0W1RIJ1</accession>